<evidence type="ECO:0000256" key="3">
    <source>
        <dbReference type="ARBA" id="ARBA00022989"/>
    </source>
</evidence>
<proteinExistence type="predicted"/>
<dbReference type="RefSeq" id="WP_058257245.1">
    <property type="nucleotide sequence ID" value="NZ_JANWKB010000071.1"/>
</dbReference>
<gene>
    <name evidence="7" type="ORF">SD1D_0260</name>
</gene>
<dbReference type="EMBL" id="LN879430">
    <property type="protein sequence ID" value="CUH91813.1"/>
    <property type="molecule type" value="Genomic_DNA"/>
</dbReference>
<feature type="transmembrane region" description="Helical" evidence="5">
    <location>
        <begin position="144"/>
        <end position="168"/>
    </location>
</feature>
<keyword evidence="4 5" id="KW-0472">Membrane</keyword>
<organism evidence="7 8">
    <name type="scientific">Herbinix luporum</name>
    <dbReference type="NCBI Taxonomy" id="1679721"/>
    <lineage>
        <taxon>Bacteria</taxon>
        <taxon>Bacillati</taxon>
        <taxon>Bacillota</taxon>
        <taxon>Clostridia</taxon>
        <taxon>Lachnospirales</taxon>
        <taxon>Lachnospiraceae</taxon>
        <taxon>Herbinix</taxon>
    </lineage>
</organism>
<evidence type="ECO:0000256" key="5">
    <source>
        <dbReference type="SAM" id="Phobius"/>
    </source>
</evidence>
<accession>A0A0K8J3B5</accession>
<evidence type="ECO:0000259" key="6">
    <source>
        <dbReference type="Pfam" id="PF04893"/>
    </source>
</evidence>
<feature type="transmembrane region" description="Helical" evidence="5">
    <location>
        <begin position="180"/>
        <end position="201"/>
    </location>
</feature>
<sequence>MNIMAESFKDRLRQLGKTLKYSLYVIFHPFDGFWDLIHEKRGSMGAAHTIIILVVLTQIWTWTYSAFPYYLPQWEYFNLFMRVLPTVVLFIIWCIANWCLTTLMDGKGKFNHIYMATAYAFTPYVLINLPLILLTYVLTYEESTYYTVFNNISIIWCVILVLAAMMMIHDYTFGKAVVSSLLTIVAMLVIIFLIVMFFSLITQSVGYFVALYKEATFRLY</sequence>
<dbReference type="InterPro" id="IPR006977">
    <property type="entry name" value="Yip1_dom"/>
</dbReference>
<evidence type="ECO:0000256" key="1">
    <source>
        <dbReference type="ARBA" id="ARBA00004141"/>
    </source>
</evidence>
<keyword evidence="2 5" id="KW-0812">Transmembrane</keyword>
<dbReference type="OrthoDB" id="359441at2"/>
<evidence type="ECO:0000313" key="8">
    <source>
        <dbReference type="Proteomes" id="UP000196053"/>
    </source>
</evidence>
<feature type="transmembrane region" description="Helical" evidence="5">
    <location>
        <begin position="79"/>
        <end position="100"/>
    </location>
</feature>
<evidence type="ECO:0000313" key="7">
    <source>
        <dbReference type="EMBL" id="CUH91813.1"/>
    </source>
</evidence>
<feature type="domain" description="Yip1" evidence="6">
    <location>
        <begin position="24"/>
        <end position="194"/>
    </location>
</feature>
<evidence type="ECO:0000256" key="2">
    <source>
        <dbReference type="ARBA" id="ARBA00022692"/>
    </source>
</evidence>
<feature type="transmembrane region" description="Helical" evidence="5">
    <location>
        <begin position="112"/>
        <end position="138"/>
    </location>
</feature>
<reference evidence="8" key="1">
    <citation type="submission" date="2015-09" db="EMBL/GenBank/DDBJ databases">
        <authorList>
            <person name="Wibberg D."/>
        </authorList>
    </citation>
    <scope>NUCLEOTIDE SEQUENCE [LARGE SCALE GENOMIC DNA]</scope>
    <source>
        <strain evidence="8">SD1D</strain>
    </source>
</reference>
<comment type="subcellular location">
    <subcellularLocation>
        <location evidence="1">Membrane</location>
        <topology evidence="1">Multi-pass membrane protein</topology>
    </subcellularLocation>
</comment>
<keyword evidence="3 5" id="KW-1133">Transmembrane helix</keyword>
<dbReference type="Pfam" id="PF04893">
    <property type="entry name" value="Yip1"/>
    <property type="match status" value="1"/>
</dbReference>
<dbReference type="GO" id="GO:0016020">
    <property type="term" value="C:membrane"/>
    <property type="evidence" value="ECO:0007669"/>
    <property type="project" value="UniProtKB-SubCell"/>
</dbReference>
<dbReference type="KEGG" id="hsd:SD1D_0260"/>
<keyword evidence="8" id="KW-1185">Reference proteome</keyword>
<evidence type="ECO:0000256" key="4">
    <source>
        <dbReference type="ARBA" id="ARBA00023136"/>
    </source>
</evidence>
<dbReference type="AlphaFoldDB" id="A0A0K8J3B5"/>
<feature type="transmembrane region" description="Helical" evidence="5">
    <location>
        <begin position="46"/>
        <end position="67"/>
    </location>
</feature>
<protein>
    <submittedName>
        <fullName evidence="7">Putative membrane protein</fullName>
    </submittedName>
</protein>
<dbReference type="Proteomes" id="UP000196053">
    <property type="component" value="Chromosome I"/>
</dbReference>
<name>A0A0K8J3B5_9FIRM</name>